<feature type="repeat" description="NHL" evidence="2">
    <location>
        <begin position="229"/>
        <end position="272"/>
    </location>
</feature>
<reference evidence="3 6" key="2">
    <citation type="submission" date="2016-11" db="EMBL/GenBank/DDBJ databases">
        <title>Genomic analysis of Caldithrix abyssi and proposal of a novel bacterial phylum Caldithrichaeota.</title>
        <authorList>
            <person name="Kublanov I."/>
            <person name="Sigalova O."/>
            <person name="Gavrilov S."/>
            <person name="Lebedinsky A."/>
            <person name="Ivanova N."/>
            <person name="Daum C."/>
            <person name="Reddy T."/>
            <person name="Klenk H.P."/>
            <person name="Goker M."/>
            <person name="Reva O."/>
            <person name="Miroshnichenko M."/>
            <person name="Kyprides N."/>
            <person name="Woyke T."/>
            <person name="Gelfand M."/>
        </authorList>
    </citation>
    <scope>NUCLEOTIDE SEQUENCE [LARGE SCALE GENOMIC DNA]</scope>
    <source>
        <strain evidence="3 6">LF13</strain>
    </source>
</reference>
<evidence type="ECO:0000313" key="3">
    <source>
        <dbReference type="EMBL" id="APF20607.1"/>
    </source>
</evidence>
<feature type="repeat" description="NHL" evidence="2">
    <location>
        <begin position="182"/>
        <end position="225"/>
    </location>
</feature>
<dbReference type="PROSITE" id="PS51125">
    <property type="entry name" value="NHL"/>
    <property type="match status" value="3"/>
</dbReference>
<dbReference type="STRING" id="880073.Cabys_3862"/>
<sequence length="324" mass="36954" precursor="true">MRNSFLIIVVLILFNYGFASETYRVVWVAEYSNKTLSVPHVSLGEKLINFFFGKEHIRMQRPFTLNMLDAGHYIFLDQGAGYLGTIDLKNKALTWLTHKKNFLLFSAVDLCILNKDSVLITDGGLNKIFLYDLKKNRLKIWNDSLDIDHPTGIAYYPHRKQVVVVETGKHRLLFLDKSGKVIRVLGKRGLGHGEFNFPTFIWIDNSGTIYVNDSMNFRIQIFDFDGTFRTVFGKLGDVSGYLARPKGIATDTKGNIYVVDALFNVVQVFDQQGNLLTYFGGQGKEAGQFWMPTGIYIDGQDRIFVADSFNSRIQEFKLKKQGKP</sequence>
<gene>
    <name evidence="3" type="ORF">Cabys_3862</name>
    <name evidence="4" type="ORF">Calab_1262</name>
</gene>
<dbReference type="InterPro" id="IPR050952">
    <property type="entry name" value="TRIM-NHL_E3_ligases"/>
</dbReference>
<keyword evidence="5" id="KW-1185">Reference proteome</keyword>
<dbReference type="PANTHER" id="PTHR24104:SF25">
    <property type="entry name" value="PROTEIN LIN-41"/>
    <property type="match status" value="1"/>
</dbReference>
<dbReference type="GO" id="GO:0008270">
    <property type="term" value="F:zinc ion binding"/>
    <property type="evidence" value="ECO:0007669"/>
    <property type="project" value="UniProtKB-KW"/>
</dbReference>
<evidence type="ECO:0000256" key="1">
    <source>
        <dbReference type="ARBA" id="ARBA00022737"/>
    </source>
</evidence>
<evidence type="ECO:0000313" key="5">
    <source>
        <dbReference type="Proteomes" id="UP000004671"/>
    </source>
</evidence>
<dbReference type="InParanoid" id="H1XY13"/>
<evidence type="ECO:0000313" key="6">
    <source>
        <dbReference type="Proteomes" id="UP000183868"/>
    </source>
</evidence>
<dbReference type="Gene3D" id="2.120.10.30">
    <property type="entry name" value="TolB, C-terminal domain"/>
    <property type="match status" value="3"/>
</dbReference>
<dbReference type="Proteomes" id="UP000183868">
    <property type="component" value="Chromosome"/>
</dbReference>
<accession>H1XY13</accession>
<keyword evidence="1" id="KW-0677">Repeat</keyword>
<evidence type="ECO:0000313" key="4">
    <source>
        <dbReference type="EMBL" id="EHO40888.1"/>
    </source>
</evidence>
<dbReference type="Pfam" id="PF17170">
    <property type="entry name" value="DUF5128"/>
    <property type="match status" value="2"/>
</dbReference>
<feature type="repeat" description="NHL" evidence="2">
    <location>
        <begin position="276"/>
        <end position="319"/>
    </location>
</feature>
<dbReference type="InterPro" id="IPR001258">
    <property type="entry name" value="NHL_repeat"/>
</dbReference>
<dbReference type="InterPro" id="IPR011042">
    <property type="entry name" value="6-blade_b-propeller_TolB-like"/>
</dbReference>
<reference evidence="4 5" key="1">
    <citation type="submission" date="2011-09" db="EMBL/GenBank/DDBJ databases">
        <title>The permanent draft genome of Caldithrix abyssi DSM 13497.</title>
        <authorList>
            <consortium name="US DOE Joint Genome Institute (JGI-PGF)"/>
            <person name="Lucas S."/>
            <person name="Han J."/>
            <person name="Lapidus A."/>
            <person name="Bruce D."/>
            <person name="Goodwin L."/>
            <person name="Pitluck S."/>
            <person name="Peters L."/>
            <person name="Kyrpides N."/>
            <person name="Mavromatis K."/>
            <person name="Ivanova N."/>
            <person name="Mikhailova N."/>
            <person name="Chertkov O."/>
            <person name="Detter J.C."/>
            <person name="Tapia R."/>
            <person name="Han C."/>
            <person name="Land M."/>
            <person name="Hauser L."/>
            <person name="Markowitz V."/>
            <person name="Cheng J.-F."/>
            <person name="Hugenholtz P."/>
            <person name="Woyke T."/>
            <person name="Wu D."/>
            <person name="Spring S."/>
            <person name="Brambilla E."/>
            <person name="Klenk H.-P."/>
            <person name="Eisen J.A."/>
        </authorList>
    </citation>
    <scope>NUCLEOTIDE SEQUENCE [LARGE SCALE GENOMIC DNA]</scope>
    <source>
        <strain evidence="4 5">DSM 13497</strain>
    </source>
</reference>
<organism evidence="4 5">
    <name type="scientific">Caldithrix abyssi DSM 13497</name>
    <dbReference type="NCBI Taxonomy" id="880073"/>
    <lineage>
        <taxon>Bacteria</taxon>
        <taxon>Pseudomonadati</taxon>
        <taxon>Calditrichota</taxon>
        <taxon>Calditrichia</taxon>
        <taxon>Calditrichales</taxon>
        <taxon>Calditrichaceae</taxon>
        <taxon>Caldithrix</taxon>
    </lineage>
</organism>
<dbReference type="KEGG" id="caby:Cabys_3862"/>
<dbReference type="PaxDb" id="880073-Calab_1262"/>
<dbReference type="HOGENOM" id="CLU_008645_8_0_0"/>
<dbReference type="EMBL" id="CP018099">
    <property type="protein sequence ID" value="APF20607.1"/>
    <property type="molecule type" value="Genomic_DNA"/>
</dbReference>
<dbReference type="Proteomes" id="UP000004671">
    <property type="component" value="Chromosome"/>
</dbReference>
<dbReference type="AlphaFoldDB" id="H1XY13"/>
<dbReference type="SUPFAM" id="SSF101898">
    <property type="entry name" value="NHL repeat"/>
    <property type="match status" value="1"/>
</dbReference>
<name>H1XY13_CALAY</name>
<dbReference type="EMBL" id="CM001402">
    <property type="protein sequence ID" value="EHO40888.1"/>
    <property type="molecule type" value="Genomic_DNA"/>
</dbReference>
<dbReference type="OrthoDB" id="9799230at2"/>
<dbReference type="RefSeq" id="WP_006927951.1">
    <property type="nucleotide sequence ID" value="NZ_CM001402.1"/>
</dbReference>
<protein>
    <submittedName>
        <fullName evidence="3 4">NHL repeat-containing protein</fullName>
    </submittedName>
</protein>
<proteinExistence type="predicted"/>
<dbReference type="PANTHER" id="PTHR24104">
    <property type="entry name" value="E3 UBIQUITIN-PROTEIN LIGASE NHLRC1-RELATED"/>
    <property type="match status" value="1"/>
</dbReference>
<dbReference type="eggNOG" id="COG3391">
    <property type="taxonomic scope" value="Bacteria"/>
</dbReference>
<evidence type="ECO:0000256" key="2">
    <source>
        <dbReference type="PROSITE-ProRule" id="PRU00504"/>
    </source>
</evidence>